<feature type="domain" description="NAD-specific glutamate dehydrogenase C-terminal" evidence="2">
    <location>
        <begin position="1292"/>
        <end position="1628"/>
    </location>
</feature>
<name>A0A8J2TZ54_9MICO</name>
<evidence type="ECO:0000259" key="2">
    <source>
        <dbReference type="Pfam" id="PF21074"/>
    </source>
</evidence>
<evidence type="ECO:0000259" key="4">
    <source>
        <dbReference type="Pfam" id="PF21076"/>
    </source>
</evidence>
<dbReference type="InterPro" id="IPR049064">
    <property type="entry name" value="NAD_Glu_DH_ACT3"/>
</dbReference>
<evidence type="ECO:0000259" key="3">
    <source>
        <dbReference type="Pfam" id="PF21075"/>
    </source>
</evidence>
<dbReference type="GO" id="GO:0004069">
    <property type="term" value="F:L-aspartate:2-oxoglutarate aminotransferase activity"/>
    <property type="evidence" value="ECO:0007669"/>
    <property type="project" value="InterPro"/>
</dbReference>
<gene>
    <name evidence="6" type="ORF">GCM10011333_21630</name>
</gene>
<accession>A0A8J2TZ54</accession>
<dbReference type="RefSeq" id="WP_242134830.1">
    <property type="nucleotide sequence ID" value="NZ_JAKGTP010000010.1"/>
</dbReference>
<dbReference type="Pfam" id="PF21076">
    <property type="entry name" value="GDH_ACT2"/>
    <property type="match status" value="1"/>
</dbReference>
<dbReference type="GO" id="GO:0004352">
    <property type="term" value="F:glutamate dehydrogenase (NAD+) activity"/>
    <property type="evidence" value="ECO:0007669"/>
    <property type="project" value="InterPro"/>
</dbReference>
<dbReference type="Pfam" id="PF21074">
    <property type="entry name" value="GDH_C"/>
    <property type="match status" value="1"/>
</dbReference>
<dbReference type="InterPro" id="IPR049059">
    <property type="entry name" value="NAD_Glu_DH_HM1"/>
</dbReference>
<dbReference type="InterPro" id="IPR024727">
    <property type="entry name" value="NAD_Glu_DH_N_ACT1"/>
</dbReference>
<dbReference type="InterPro" id="IPR036291">
    <property type="entry name" value="NAD(P)-bd_dom_sf"/>
</dbReference>
<dbReference type="Pfam" id="PF21073">
    <property type="entry name" value="GDH_HM1"/>
    <property type="match status" value="1"/>
</dbReference>
<evidence type="ECO:0000313" key="7">
    <source>
        <dbReference type="Proteomes" id="UP000616114"/>
    </source>
</evidence>
<dbReference type="Pfam" id="PF21079">
    <property type="entry name" value="GDH_HM2"/>
    <property type="match status" value="1"/>
</dbReference>
<evidence type="ECO:0000259" key="1">
    <source>
        <dbReference type="Pfam" id="PF05088"/>
    </source>
</evidence>
<dbReference type="InterPro" id="IPR049056">
    <property type="entry name" value="NAD_Glu_DH_HM3"/>
</dbReference>
<dbReference type="PANTHER" id="PTHR43403:SF1">
    <property type="entry name" value="NAD-SPECIFIC GLUTAMATE DEHYDROGENASE"/>
    <property type="match status" value="1"/>
</dbReference>
<dbReference type="Pfam" id="PF21077">
    <property type="entry name" value="GDH_ACT3"/>
    <property type="match status" value="1"/>
</dbReference>
<reference evidence="6" key="1">
    <citation type="journal article" date="2014" name="Int. J. Syst. Evol. Microbiol.">
        <title>Complete genome sequence of Corynebacterium casei LMG S-19264T (=DSM 44701T), isolated from a smear-ripened cheese.</title>
        <authorList>
            <consortium name="US DOE Joint Genome Institute (JGI-PGF)"/>
            <person name="Walter F."/>
            <person name="Albersmeier A."/>
            <person name="Kalinowski J."/>
            <person name="Ruckert C."/>
        </authorList>
    </citation>
    <scope>NUCLEOTIDE SEQUENCE</scope>
    <source>
        <strain evidence="6">CGMCC 1.12785</strain>
    </source>
</reference>
<feature type="domain" description="NAD-glutamate dehydrogenase N-terminal ACT1" evidence="3">
    <location>
        <begin position="35"/>
        <end position="184"/>
    </location>
</feature>
<dbReference type="PIRSF" id="PIRSF036761">
    <property type="entry name" value="GDH_Mll4104"/>
    <property type="match status" value="1"/>
</dbReference>
<feature type="domain" description="NAD-glutamate dehydrogenase ACT2" evidence="4">
    <location>
        <begin position="420"/>
        <end position="510"/>
    </location>
</feature>
<dbReference type="Pfam" id="PF21075">
    <property type="entry name" value="GDH_ACT1"/>
    <property type="match status" value="1"/>
</dbReference>
<dbReference type="Pfam" id="PF21078">
    <property type="entry name" value="GDH_HM3"/>
    <property type="match status" value="1"/>
</dbReference>
<dbReference type="InterPro" id="IPR048381">
    <property type="entry name" value="GDH_C"/>
</dbReference>
<dbReference type="InterPro" id="IPR049058">
    <property type="entry name" value="NAD_Glu_DH_HM2"/>
</dbReference>
<dbReference type="EMBL" id="BMFY01000009">
    <property type="protein sequence ID" value="GGA18262.1"/>
    <property type="molecule type" value="Genomic_DNA"/>
</dbReference>
<reference evidence="6" key="2">
    <citation type="submission" date="2020-09" db="EMBL/GenBank/DDBJ databases">
        <authorList>
            <person name="Sun Q."/>
            <person name="Zhou Y."/>
        </authorList>
    </citation>
    <scope>NUCLEOTIDE SEQUENCE</scope>
    <source>
        <strain evidence="6">CGMCC 1.12785</strain>
    </source>
</reference>
<dbReference type="GO" id="GO:0006538">
    <property type="term" value="P:L-glutamate catabolic process"/>
    <property type="evidence" value="ECO:0007669"/>
    <property type="project" value="InterPro"/>
</dbReference>
<dbReference type="Gene3D" id="3.40.50.720">
    <property type="entry name" value="NAD(P)-binding Rossmann-like Domain"/>
    <property type="match status" value="1"/>
</dbReference>
<organism evidence="6 7">
    <name type="scientific">Sediminivirga luteola</name>
    <dbReference type="NCBI Taxonomy" id="1774748"/>
    <lineage>
        <taxon>Bacteria</taxon>
        <taxon>Bacillati</taxon>
        <taxon>Actinomycetota</taxon>
        <taxon>Actinomycetes</taxon>
        <taxon>Micrococcales</taxon>
        <taxon>Brevibacteriaceae</taxon>
        <taxon>Sediminivirga</taxon>
    </lineage>
</organism>
<protein>
    <submittedName>
        <fullName evidence="6">NAD-glutamate dehydrogenase</fullName>
    </submittedName>
</protein>
<keyword evidence="7" id="KW-1185">Reference proteome</keyword>
<dbReference type="SUPFAM" id="SSF51735">
    <property type="entry name" value="NAD(P)-binding Rossmann-fold domains"/>
    <property type="match status" value="1"/>
</dbReference>
<dbReference type="InterPro" id="IPR046346">
    <property type="entry name" value="Aminoacid_DH-like_N_sf"/>
</dbReference>
<dbReference type="InterPro" id="IPR028971">
    <property type="entry name" value="NAD-GDH_cat"/>
</dbReference>
<evidence type="ECO:0000313" key="6">
    <source>
        <dbReference type="EMBL" id="GGA18262.1"/>
    </source>
</evidence>
<dbReference type="InterPro" id="IPR007780">
    <property type="entry name" value="NAD_Glu_DH_bac"/>
</dbReference>
<proteinExistence type="predicted"/>
<dbReference type="Proteomes" id="UP000616114">
    <property type="component" value="Unassembled WGS sequence"/>
</dbReference>
<feature type="domain" description="NAD-glutamate dehydrogenase catalytic" evidence="1">
    <location>
        <begin position="749"/>
        <end position="1245"/>
    </location>
</feature>
<sequence length="1643" mass="182845">MSSEAFLSRGIDVEAIERSWIELEGPEGSGPPENFLRSYYAHLDPEDRELLSAGDLARIAREHYAVGAMRTGDEAVVRLSNAEPGTEGHGAGRTSVHIVSEDMPYLVSSIVADLSQLGFSIHTVIHPILAVDRRGEKPGFLDTADESSLESGSDTSTMPILPDLGGAQVESWIHIEIDRIGEDEFAPVQHSLLDTLAQVAAANRDQSAMRHRAREIAQELETGAPLPELAEEAEQAARLLRWLRQNFLFLGFKEYDLVAGDQGDYLQPVEGTSLGIMSLRRDQRTLPGTLTYEVERRAREKHVLVLTKANSRSQVYRNAYMDYIGVKRFNARGEVVGERRFIGLFSSRAYASSVMDVPLLDRKAEQVIERSGFAKHSHSGQNLISILETLPRDDFFQASTEEIGEVAMQVVDLQERRRSRVFTRRDPYQRFISVIVYVPRDLYDTAARLRVERVLRESCQAEWVDFDVLLTHSALARLHFVARVERGVQLPELAPGELEERILAALRSWSEDVAEFLNPSNRISRPDEARRASLWARAFPPGYQQFYSPRDAVGDIAWLEKAAATDEPQVRLHEPAAAHGLPEEGKHALRFSFYRTEPLSLAQVIPYLSNLGAEIVDEKPFELSLSDGTTRYIYDFGLQFDRPLGRQDRAHLENAFRDLWTGQAETGRLDRLVIAAGLAPREVVLLRACVRYLRQLGLSYSDRFIGDVLADHPELTRGIVEYFRLRFDPALEEDLDARTTRSEEHAAALRERLDEVRSLDADRIMRQLIELIAGVLRTNFYQRDEQGRPTPHIALKTAPVRLSFAPKPRPEFEIFVYSPRVEGVHLRFGKVARGGLRWSDRREDFRTEVLGLVKAQAVKNALIVPAGAKGGFYCKQLPPASDREAWLAEGRACYSTFIGALLDVTDNRVYVDGVQETRHPRDVVRYDDEDSYLVVAADKGTATFSDLANSIAGERGFWLGDAFASGGSVGYDHKAMAITSRGAWESVKRHFRELGTDVQSEDFTVVGIGDMSGDVFGNGMLRSRHIKLVAAFDHRDVFIDPDPDPEVSYAERERLFRLPRSSWQDYDRALISAGGGVYSRQAKSVDLSEQAARVLGVEPGRRTPQQLISELLAAPVDLLYNGGIGTYVKASSESHAEVGDKANDGIRIDGAQLRAKVVGEGGNLGLTQLGRIEAALAGVRLNTDAVDNSAGVDCSDHEVNIKLFLGHLLVTGELNREDRDELLLGMTDEVAEKVLAHNYRQNVLLGEARIQTTVMSPTYLRMQRQLERTAGLDSAVEFLPDRREISRRLANGQGFTSPELAVLMAYVKMNAADELLASSVPDEPWAQALLEEYFPRTLVQRYGHRLTEHPLRREIIVSVLVNRMVDSGGLTYVYRLQEETAASLPAIARAFTVATEVFTLADYRHSIEALDNAVPTETQVDMQLEYVRLLDRASRWFVTQAPGGLDVAAASERFGPAVHGLAPRIPELLRGLEREVLQRRSGELRERGVPETLAVRTAALLDEFPLLDIVEAAEACGEDPLVTAQLYYAASDRFRAAEVLGLIGRLERSDRWTALARGALREDFYLELAHIVQAALAATDSDQDADERLRDWEAGSQEGVAQALETLDEVIEAEAGIASVTVLLRRLRSIARAAAAPSAGASA</sequence>
<dbReference type="Pfam" id="PF05088">
    <property type="entry name" value="Bac_GDH_CD"/>
    <property type="match status" value="1"/>
</dbReference>
<comment type="caution">
    <text evidence="6">The sequence shown here is derived from an EMBL/GenBank/DDBJ whole genome shotgun (WGS) entry which is preliminary data.</text>
</comment>
<dbReference type="InterPro" id="IPR049062">
    <property type="entry name" value="NAD_Glu_DH_ACT2"/>
</dbReference>
<feature type="domain" description="NAD-glutamate dehydrogenase ACT3" evidence="5">
    <location>
        <begin position="583"/>
        <end position="643"/>
    </location>
</feature>
<dbReference type="SUPFAM" id="SSF53223">
    <property type="entry name" value="Aminoacid dehydrogenase-like, N-terminal domain"/>
    <property type="match status" value="1"/>
</dbReference>
<evidence type="ECO:0000259" key="5">
    <source>
        <dbReference type="Pfam" id="PF21077"/>
    </source>
</evidence>
<dbReference type="PANTHER" id="PTHR43403">
    <property type="entry name" value="NAD-SPECIFIC GLUTAMATE DEHYDROGENASE"/>
    <property type="match status" value="1"/>
</dbReference>